<dbReference type="GO" id="GO:0019706">
    <property type="term" value="F:protein-cysteine S-palmitoyltransferase activity"/>
    <property type="evidence" value="ECO:0007669"/>
    <property type="project" value="UniProtKB-EC"/>
</dbReference>
<evidence type="ECO:0000313" key="9">
    <source>
        <dbReference type="EMBL" id="OMJ67447.1"/>
    </source>
</evidence>
<feature type="domain" description="Palmitoyltransferase DHHC" evidence="8">
    <location>
        <begin position="85"/>
        <end position="204"/>
    </location>
</feature>
<dbReference type="PANTHER" id="PTHR22883">
    <property type="entry name" value="ZINC FINGER DHHC DOMAIN CONTAINING PROTEIN"/>
    <property type="match status" value="1"/>
</dbReference>
<protein>
    <recommendedName>
        <fullName evidence="7">Palmitoyltransferase</fullName>
        <ecNumber evidence="7">2.3.1.225</ecNumber>
    </recommendedName>
</protein>
<dbReference type="Pfam" id="PF01529">
    <property type="entry name" value="DHHC"/>
    <property type="match status" value="1"/>
</dbReference>
<dbReference type="OrthoDB" id="1924421at2759"/>
<evidence type="ECO:0000259" key="8">
    <source>
        <dbReference type="Pfam" id="PF01529"/>
    </source>
</evidence>
<comment type="domain">
    <text evidence="7">The DHHC domain is required for palmitoyltransferase activity.</text>
</comment>
<comment type="catalytic activity">
    <reaction evidence="7">
        <text>L-cysteinyl-[protein] + hexadecanoyl-CoA = S-hexadecanoyl-L-cysteinyl-[protein] + CoA</text>
        <dbReference type="Rhea" id="RHEA:36683"/>
        <dbReference type="Rhea" id="RHEA-COMP:10131"/>
        <dbReference type="Rhea" id="RHEA-COMP:11032"/>
        <dbReference type="ChEBI" id="CHEBI:29950"/>
        <dbReference type="ChEBI" id="CHEBI:57287"/>
        <dbReference type="ChEBI" id="CHEBI:57379"/>
        <dbReference type="ChEBI" id="CHEBI:74151"/>
        <dbReference type="EC" id="2.3.1.225"/>
    </reaction>
</comment>
<evidence type="ECO:0000256" key="7">
    <source>
        <dbReference type="RuleBase" id="RU079119"/>
    </source>
</evidence>
<keyword evidence="3 7" id="KW-0812">Transmembrane</keyword>
<dbReference type="GO" id="GO:0005783">
    <property type="term" value="C:endoplasmic reticulum"/>
    <property type="evidence" value="ECO:0007669"/>
    <property type="project" value="TreeGrafter"/>
</dbReference>
<keyword evidence="6 7" id="KW-0012">Acyltransferase</keyword>
<evidence type="ECO:0000256" key="4">
    <source>
        <dbReference type="ARBA" id="ARBA00022989"/>
    </source>
</evidence>
<dbReference type="Proteomes" id="UP000187209">
    <property type="component" value="Unassembled WGS sequence"/>
</dbReference>
<dbReference type="PROSITE" id="PS50216">
    <property type="entry name" value="DHHC"/>
    <property type="match status" value="1"/>
</dbReference>
<evidence type="ECO:0000313" key="10">
    <source>
        <dbReference type="Proteomes" id="UP000187209"/>
    </source>
</evidence>
<organism evidence="9 10">
    <name type="scientific">Stentor coeruleus</name>
    <dbReference type="NCBI Taxonomy" id="5963"/>
    <lineage>
        <taxon>Eukaryota</taxon>
        <taxon>Sar</taxon>
        <taxon>Alveolata</taxon>
        <taxon>Ciliophora</taxon>
        <taxon>Postciliodesmatophora</taxon>
        <taxon>Heterotrichea</taxon>
        <taxon>Heterotrichida</taxon>
        <taxon>Stentoridae</taxon>
        <taxon>Stentor</taxon>
    </lineage>
</organism>
<comment type="caution">
    <text evidence="9">The sequence shown here is derived from an EMBL/GenBank/DDBJ whole genome shotgun (WGS) entry which is preliminary data.</text>
</comment>
<dbReference type="PANTHER" id="PTHR22883:SF306">
    <property type="entry name" value="PROTEIN S-ACYLTRANSFERASE 18"/>
    <property type="match status" value="1"/>
</dbReference>
<dbReference type="GO" id="GO:0006612">
    <property type="term" value="P:protein targeting to membrane"/>
    <property type="evidence" value="ECO:0007669"/>
    <property type="project" value="TreeGrafter"/>
</dbReference>
<evidence type="ECO:0000256" key="6">
    <source>
        <dbReference type="ARBA" id="ARBA00023315"/>
    </source>
</evidence>
<keyword evidence="4 7" id="KW-1133">Transmembrane helix</keyword>
<keyword evidence="2 7" id="KW-0808">Transferase</keyword>
<accession>A0A1R2ASF5</accession>
<keyword evidence="5 7" id="KW-0472">Membrane</keyword>
<feature type="transmembrane region" description="Helical" evidence="7">
    <location>
        <begin position="16"/>
        <end position="36"/>
    </location>
</feature>
<reference evidence="9 10" key="1">
    <citation type="submission" date="2016-11" db="EMBL/GenBank/DDBJ databases">
        <title>The macronuclear genome of Stentor coeruleus: a giant cell with tiny introns.</title>
        <authorList>
            <person name="Slabodnick M."/>
            <person name="Ruby J.G."/>
            <person name="Reiff S.B."/>
            <person name="Swart E.C."/>
            <person name="Gosai S."/>
            <person name="Prabakaran S."/>
            <person name="Witkowska E."/>
            <person name="Larue G.E."/>
            <person name="Fisher S."/>
            <person name="Freeman R.M."/>
            <person name="Gunawardena J."/>
            <person name="Chu W."/>
            <person name="Stover N.A."/>
            <person name="Gregory B.D."/>
            <person name="Nowacki M."/>
            <person name="Derisi J."/>
            <person name="Roy S.W."/>
            <person name="Marshall W.F."/>
            <person name="Sood P."/>
        </authorList>
    </citation>
    <scope>NUCLEOTIDE SEQUENCE [LARGE SCALE GENOMIC DNA]</scope>
    <source>
        <strain evidence="9">WM001</strain>
    </source>
</reference>
<dbReference type="GO" id="GO:0005794">
    <property type="term" value="C:Golgi apparatus"/>
    <property type="evidence" value="ECO:0007669"/>
    <property type="project" value="TreeGrafter"/>
</dbReference>
<comment type="subcellular location">
    <subcellularLocation>
        <location evidence="1">Membrane</location>
        <topology evidence="1">Multi-pass membrane protein</topology>
    </subcellularLocation>
</comment>
<evidence type="ECO:0000256" key="2">
    <source>
        <dbReference type="ARBA" id="ARBA00022679"/>
    </source>
</evidence>
<dbReference type="InterPro" id="IPR001594">
    <property type="entry name" value="Palmitoyltrfase_DHHC"/>
</dbReference>
<evidence type="ECO:0000256" key="5">
    <source>
        <dbReference type="ARBA" id="ARBA00023136"/>
    </source>
</evidence>
<comment type="similarity">
    <text evidence="7">Belongs to the DHHC palmitoyltransferase family.</text>
</comment>
<evidence type="ECO:0000256" key="1">
    <source>
        <dbReference type="ARBA" id="ARBA00004141"/>
    </source>
</evidence>
<feature type="transmembrane region" description="Helical" evidence="7">
    <location>
        <begin position="164"/>
        <end position="191"/>
    </location>
</feature>
<dbReference type="GO" id="GO:0016020">
    <property type="term" value="C:membrane"/>
    <property type="evidence" value="ECO:0007669"/>
    <property type="project" value="UniProtKB-SubCell"/>
</dbReference>
<proteinExistence type="inferred from homology"/>
<keyword evidence="10" id="KW-1185">Reference proteome</keyword>
<gene>
    <name evidence="9" type="ORF">SteCoe_35386</name>
</gene>
<feature type="transmembrane region" description="Helical" evidence="7">
    <location>
        <begin position="129"/>
        <end position="152"/>
    </location>
</feature>
<dbReference type="InterPro" id="IPR039859">
    <property type="entry name" value="PFA4/ZDH16/20/ERF2-like"/>
</dbReference>
<evidence type="ECO:0000256" key="3">
    <source>
        <dbReference type="ARBA" id="ARBA00022692"/>
    </source>
</evidence>
<dbReference type="EC" id="2.3.1.225" evidence="7"/>
<sequence length="244" mass="27920">MGIKVKRNGFTLPLHVYQLISWVLTLFDLTSISIVFLRHRQFLPLSIIYYFLQALVIFLAGYLTASDPTDLSKSSQNNPEDSIINYCSICTLNVSSTSKHCGQCNRCVENFDHHCKLLNNCVGKTNYKFFVGLIVMYLFLNAEIILFSSAVFSEFYDKKKYGEIVISVILIAKCMILFMADGALIGLHVFLRWNNMTTYEYIIQKRNKAAEREKSLKTKENGSPQSKDVNKTVPNTTVINEFFN</sequence>
<dbReference type="AlphaFoldDB" id="A0A1R2ASF5"/>
<name>A0A1R2ASF5_9CILI</name>
<feature type="transmembrane region" description="Helical" evidence="7">
    <location>
        <begin position="48"/>
        <end position="65"/>
    </location>
</feature>
<dbReference type="EMBL" id="MPUH01001496">
    <property type="protein sequence ID" value="OMJ67447.1"/>
    <property type="molecule type" value="Genomic_DNA"/>
</dbReference>